<dbReference type="Proteomes" id="UP001438008">
    <property type="component" value="Unassembled WGS sequence"/>
</dbReference>
<keyword evidence="1" id="KW-0812">Transmembrane</keyword>
<gene>
    <name evidence="2" type="ORF">WMO29_00415</name>
</gene>
<comment type="caution">
    <text evidence="2">The sequence shown here is derived from an EMBL/GenBank/DDBJ whole genome shotgun (WGS) entry which is preliminary data.</text>
</comment>
<evidence type="ECO:0000313" key="2">
    <source>
        <dbReference type="EMBL" id="MEQ2470971.1"/>
    </source>
</evidence>
<dbReference type="RefSeq" id="WP_349163290.1">
    <property type="nucleotide sequence ID" value="NZ_JBBMFE010000001.1"/>
</dbReference>
<proteinExistence type="predicted"/>
<keyword evidence="1" id="KW-1133">Transmembrane helix</keyword>
<reference evidence="2 3" key="1">
    <citation type="submission" date="2024-03" db="EMBL/GenBank/DDBJ databases">
        <title>Human intestinal bacterial collection.</title>
        <authorList>
            <person name="Pauvert C."/>
            <person name="Hitch T.C.A."/>
            <person name="Clavel T."/>
        </authorList>
    </citation>
    <scope>NUCLEOTIDE SEQUENCE [LARGE SCALE GENOMIC DNA]</scope>
    <source>
        <strain evidence="2 3">CLA-AA-H132</strain>
    </source>
</reference>
<protein>
    <submittedName>
        <fullName evidence="2">Uncharacterized protein</fullName>
    </submittedName>
</protein>
<evidence type="ECO:0000256" key="1">
    <source>
        <dbReference type="SAM" id="Phobius"/>
    </source>
</evidence>
<sequence>MKKWIKKNQKSILLVLGFVLIGPMIINVLFKLHPPIGFFVAEWDASAMLSYYGTLIAAVIAIYGIFITIQYSQKSYRDDVRDRSMPFIVIDMLKTSSHRSFLQSTVANTGADNIEGYREYKLKDYYCILENGKIEYKTGLTKAQKKLLDDGGMRWVSCGNGGSMQVIDEICVPFEIENVGNGAAIRMRYGLNRKETDEKNRRYLPTISLKQDTPMMFRLFSEDCSRNSANLGQYILSFYYEDIYSNRYEQHFDINIEYDEKINSPVCLVNMSHVQKFLGGK</sequence>
<dbReference type="EMBL" id="JBBMFE010000001">
    <property type="protein sequence ID" value="MEQ2470971.1"/>
    <property type="molecule type" value="Genomic_DNA"/>
</dbReference>
<evidence type="ECO:0000313" key="3">
    <source>
        <dbReference type="Proteomes" id="UP001438008"/>
    </source>
</evidence>
<feature type="transmembrane region" description="Helical" evidence="1">
    <location>
        <begin position="12"/>
        <end position="30"/>
    </location>
</feature>
<keyword evidence="1" id="KW-0472">Membrane</keyword>
<feature type="transmembrane region" description="Helical" evidence="1">
    <location>
        <begin position="50"/>
        <end position="71"/>
    </location>
</feature>
<organism evidence="2 3">
    <name type="scientific">Laedolimicola intestinihominis</name>
    <dbReference type="NCBI Taxonomy" id="3133166"/>
    <lineage>
        <taxon>Bacteria</taxon>
        <taxon>Bacillati</taxon>
        <taxon>Bacillota</taxon>
        <taxon>Clostridia</taxon>
        <taxon>Lachnospirales</taxon>
        <taxon>Lachnospiraceae</taxon>
        <taxon>Laedolimicola</taxon>
    </lineage>
</organism>
<keyword evidence="3" id="KW-1185">Reference proteome</keyword>
<name>A0ABV1FC68_9FIRM</name>
<accession>A0ABV1FC68</accession>